<gene>
    <name evidence="2" type="ORF">P171DRAFT_468210</name>
</gene>
<dbReference type="EMBL" id="MU001492">
    <property type="protein sequence ID" value="KAF2451736.1"/>
    <property type="molecule type" value="Genomic_DNA"/>
</dbReference>
<keyword evidence="3" id="KW-1185">Reference proteome</keyword>
<dbReference type="Proteomes" id="UP000799764">
    <property type="component" value="Unassembled WGS sequence"/>
</dbReference>
<dbReference type="GO" id="GO:0004029">
    <property type="term" value="F:aldehyde dehydrogenase (NAD+) activity"/>
    <property type="evidence" value="ECO:0007669"/>
    <property type="project" value="TreeGrafter"/>
</dbReference>
<dbReference type="OrthoDB" id="10262413at2759"/>
<dbReference type="AlphaFoldDB" id="A0A9P4PZH9"/>
<dbReference type="InterPro" id="IPR051783">
    <property type="entry name" value="NAD(P)-dependent_oxidoreduct"/>
</dbReference>
<protein>
    <submittedName>
        <fullName evidence="2">NAD(P)-binding protein</fullName>
    </submittedName>
</protein>
<comment type="caution">
    <text evidence="2">The sequence shown here is derived from an EMBL/GenBank/DDBJ whole genome shotgun (WGS) entry which is preliminary data.</text>
</comment>
<dbReference type="Pfam" id="PF01370">
    <property type="entry name" value="Epimerase"/>
    <property type="match status" value="1"/>
</dbReference>
<proteinExistence type="predicted"/>
<dbReference type="SUPFAM" id="SSF51735">
    <property type="entry name" value="NAD(P)-binding Rossmann-fold domains"/>
    <property type="match status" value="1"/>
</dbReference>
<organism evidence="2 3">
    <name type="scientific">Karstenula rhodostoma CBS 690.94</name>
    <dbReference type="NCBI Taxonomy" id="1392251"/>
    <lineage>
        <taxon>Eukaryota</taxon>
        <taxon>Fungi</taxon>
        <taxon>Dikarya</taxon>
        <taxon>Ascomycota</taxon>
        <taxon>Pezizomycotina</taxon>
        <taxon>Dothideomycetes</taxon>
        <taxon>Pleosporomycetidae</taxon>
        <taxon>Pleosporales</taxon>
        <taxon>Massarineae</taxon>
        <taxon>Didymosphaeriaceae</taxon>
        <taxon>Karstenula</taxon>
    </lineage>
</organism>
<sequence>MHIFLTGGTGFIGRALIPSLLSAGHSVTALSRSPTSAHLLTSLGATPTPGSLTDLPALAAAAAQADAVIHLAFIHDFADFAASAAVDQRAIRALADAVAGTGKPLLVTSGTLLLKHGHVGREDDSFDASTAPFAVRGPSEELARALGGVVVRLAPVVHGVGDAQFVPRLIAAAREHGAATYIGEGRNRWPAVHVRDAVVAYRLAVEKKVQPGSTLHVVAEGGVEVREIAAAIGEKVGVRVESKTVEEAEKWFGWFAGVVGIDNPVENARTKEVLGWEPRERGLIEDLREGSYFE</sequence>
<dbReference type="GO" id="GO:0005737">
    <property type="term" value="C:cytoplasm"/>
    <property type="evidence" value="ECO:0007669"/>
    <property type="project" value="TreeGrafter"/>
</dbReference>
<dbReference type="CDD" id="cd05262">
    <property type="entry name" value="SDR_a7"/>
    <property type="match status" value="1"/>
</dbReference>
<accession>A0A9P4PZH9</accession>
<evidence type="ECO:0000313" key="2">
    <source>
        <dbReference type="EMBL" id="KAF2451736.1"/>
    </source>
</evidence>
<name>A0A9P4PZH9_9PLEO</name>
<reference evidence="2" key="1">
    <citation type="journal article" date="2020" name="Stud. Mycol.">
        <title>101 Dothideomycetes genomes: a test case for predicting lifestyles and emergence of pathogens.</title>
        <authorList>
            <person name="Haridas S."/>
            <person name="Albert R."/>
            <person name="Binder M."/>
            <person name="Bloem J."/>
            <person name="Labutti K."/>
            <person name="Salamov A."/>
            <person name="Andreopoulos B."/>
            <person name="Baker S."/>
            <person name="Barry K."/>
            <person name="Bills G."/>
            <person name="Bluhm B."/>
            <person name="Cannon C."/>
            <person name="Castanera R."/>
            <person name="Culley D."/>
            <person name="Daum C."/>
            <person name="Ezra D."/>
            <person name="Gonzalez J."/>
            <person name="Henrissat B."/>
            <person name="Kuo A."/>
            <person name="Liang C."/>
            <person name="Lipzen A."/>
            <person name="Lutzoni F."/>
            <person name="Magnuson J."/>
            <person name="Mondo S."/>
            <person name="Nolan M."/>
            <person name="Ohm R."/>
            <person name="Pangilinan J."/>
            <person name="Park H.-J."/>
            <person name="Ramirez L."/>
            <person name="Alfaro M."/>
            <person name="Sun H."/>
            <person name="Tritt A."/>
            <person name="Yoshinaga Y."/>
            <person name="Zwiers L.-H."/>
            <person name="Turgeon B."/>
            <person name="Goodwin S."/>
            <person name="Spatafora J."/>
            <person name="Crous P."/>
            <person name="Grigoriev I."/>
        </authorList>
    </citation>
    <scope>NUCLEOTIDE SEQUENCE</scope>
    <source>
        <strain evidence="2">CBS 690.94</strain>
    </source>
</reference>
<dbReference type="InterPro" id="IPR001509">
    <property type="entry name" value="Epimerase_deHydtase"/>
</dbReference>
<evidence type="ECO:0000313" key="3">
    <source>
        <dbReference type="Proteomes" id="UP000799764"/>
    </source>
</evidence>
<feature type="domain" description="NAD-dependent epimerase/dehydratase" evidence="1">
    <location>
        <begin position="3"/>
        <end position="209"/>
    </location>
</feature>
<dbReference type="InterPro" id="IPR036291">
    <property type="entry name" value="NAD(P)-bd_dom_sf"/>
</dbReference>
<evidence type="ECO:0000259" key="1">
    <source>
        <dbReference type="Pfam" id="PF01370"/>
    </source>
</evidence>
<dbReference type="Gene3D" id="3.40.50.720">
    <property type="entry name" value="NAD(P)-binding Rossmann-like Domain"/>
    <property type="match status" value="1"/>
</dbReference>
<dbReference type="PANTHER" id="PTHR48079">
    <property type="entry name" value="PROTEIN YEEZ"/>
    <property type="match status" value="1"/>
</dbReference>
<dbReference type="PANTHER" id="PTHR48079:SF9">
    <property type="entry name" value="PUTATIVE-RELATED"/>
    <property type="match status" value="1"/>
</dbReference>